<keyword evidence="3" id="KW-1185">Reference proteome</keyword>
<reference evidence="2" key="1">
    <citation type="submission" date="2022-06" db="EMBL/GenBank/DDBJ databases">
        <title>Complete genome sequences of two strains of the flax pathogen Septoria linicola.</title>
        <authorList>
            <person name="Lapalu N."/>
            <person name="Simon A."/>
            <person name="Demenou B."/>
            <person name="Paumier D."/>
            <person name="Guillot M.-P."/>
            <person name="Gout L."/>
            <person name="Valade R."/>
        </authorList>
    </citation>
    <scope>NUCLEOTIDE SEQUENCE</scope>
    <source>
        <strain evidence="2">SE15195</strain>
    </source>
</reference>
<name>A0A9Q9ENL4_9PEZI</name>
<accession>A0A9Q9ENL4</accession>
<gene>
    <name evidence="2" type="ORF">Slin15195_G100660</name>
</gene>
<dbReference type="AlphaFoldDB" id="A0A9Q9ENL4"/>
<organism evidence="2 3">
    <name type="scientific">Septoria linicola</name>
    <dbReference type="NCBI Taxonomy" id="215465"/>
    <lineage>
        <taxon>Eukaryota</taxon>
        <taxon>Fungi</taxon>
        <taxon>Dikarya</taxon>
        <taxon>Ascomycota</taxon>
        <taxon>Pezizomycotina</taxon>
        <taxon>Dothideomycetes</taxon>
        <taxon>Dothideomycetidae</taxon>
        <taxon>Mycosphaerellales</taxon>
        <taxon>Mycosphaerellaceae</taxon>
        <taxon>Septoria</taxon>
    </lineage>
</organism>
<proteinExistence type="predicted"/>
<feature type="region of interest" description="Disordered" evidence="1">
    <location>
        <begin position="127"/>
        <end position="192"/>
    </location>
</feature>
<dbReference type="Proteomes" id="UP001056384">
    <property type="component" value="Chromosome 9"/>
</dbReference>
<evidence type="ECO:0000256" key="1">
    <source>
        <dbReference type="SAM" id="MobiDB-lite"/>
    </source>
</evidence>
<feature type="compositionally biased region" description="Basic residues" evidence="1">
    <location>
        <begin position="134"/>
        <end position="153"/>
    </location>
</feature>
<protein>
    <submittedName>
        <fullName evidence="2">Uncharacterized protein</fullName>
    </submittedName>
</protein>
<feature type="compositionally biased region" description="Polar residues" evidence="1">
    <location>
        <begin position="155"/>
        <end position="171"/>
    </location>
</feature>
<evidence type="ECO:0000313" key="3">
    <source>
        <dbReference type="Proteomes" id="UP001056384"/>
    </source>
</evidence>
<evidence type="ECO:0000313" key="2">
    <source>
        <dbReference type="EMBL" id="USW56747.1"/>
    </source>
</evidence>
<dbReference type="EMBL" id="CP099426">
    <property type="protein sequence ID" value="USW56747.1"/>
    <property type="molecule type" value="Genomic_DNA"/>
</dbReference>
<sequence length="277" mass="31535">MPTLTWRDYERRDVFILQNEYDMPDEQVHDMIGRLHGEGWKKQGRKKYNIGDIRDEGKHRWAPGKRHSDWNTIDPTVLPHSAQEQKLRGESHERIKKAAAISTGKNWLTGKDNSLIILWPKTGYVRDPSTFNPRKSKKNNNSKRKVANSKRTTRQVDSVLSSPNLAPSAQGRTVADTKQEHASSSKKQRPLLKLPMVHAKSLRSREQGLLLRSLESKKPVGVGYDSEIYQYGVMIVRTWNGITEQKEHVLVCNEDVCATCQGEDTDAQGGKANGRNR</sequence>